<evidence type="ECO:0000313" key="6">
    <source>
        <dbReference type="EMBL" id="SFL05426.1"/>
    </source>
</evidence>
<evidence type="ECO:0000256" key="4">
    <source>
        <dbReference type="ARBA" id="ARBA00023136"/>
    </source>
</evidence>
<evidence type="ECO:0000256" key="1">
    <source>
        <dbReference type="ARBA" id="ARBA00004141"/>
    </source>
</evidence>
<dbReference type="Proteomes" id="UP000199111">
    <property type="component" value="Unassembled WGS sequence"/>
</dbReference>
<reference evidence="7" key="1">
    <citation type="submission" date="2016-10" db="EMBL/GenBank/DDBJ databases">
        <authorList>
            <person name="Varghese N."/>
            <person name="Submissions S."/>
        </authorList>
    </citation>
    <scope>NUCLEOTIDE SEQUENCE [LARGE SCALE GENOMIC DNA]</scope>
    <source>
        <strain evidence="7">CGMCC 4.2126</strain>
    </source>
</reference>
<proteinExistence type="predicted"/>
<sequence>MLTTIAAAQLPVLAALLAAGALAKVRTAVNESEPGALSRLGPAALVVERWRLPALLGCAAGEVVLLVGLMLTGHSLFRWGAATFFAVSTYVLWELRRRRPDVGCGCFGEVSAIPVGLRSLGRTMVLTAMAVGTVWTPPVPGWAVVAGLTWSQLAAVAGGLLVLAALSPEIEEAAARLRHRAPCEQRPLDPSTALSRLRSSAAWRAHERLLSSTEPVDSWRELCWRFFVYPGHSHAGDPADVVFAIYLSGRHPAVRVAMVDAAGRPIEIGSLQESIPVSA</sequence>
<dbReference type="EMBL" id="FOQY01000050">
    <property type="protein sequence ID" value="SFL05426.1"/>
    <property type="molecule type" value="Genomic_DNA"/>
</dbReference>
<evidence type="ECO:0000313" key="7">
    <source>
        <dbReference type="Proteomes" id="UP000199111"/>
    </source>
</evidence>
<dbReference type="AlphaFoldDB" id="A0A1I4ELU0"/>
<dbReference type="Pfam" id="PF07291">
    <property type="entry name" value="MauE"/>
    <property type="match status" value="1"/>
</dbReference>
<dbReference type="InterPro" id="IPR009908">
    <property type="entry name" value="Methylamine_util_MauE"/>
</dbReference>
<keyword evidence="3" id="KW-1133">Transmembrane helix</keyword>
<evidence type="ECO:0000256" key="2">
    <source>
        <dbReference type="ARBA" id="ARBA00022692"/>
    </source>
</evidence>
<accession>A0A1I4ELU0</accession>
<feature type="domain" description="Methylamine utilisation protein MauE" evidence="5">
    <location>
        <begin position="8"/>
        <end position="135"/>
    </location>
</feature>
<comment type="subcellular location">
    <subcellularLocation>
        <location evidence="1">Membrane</location>
        <topology evidence="1">Multi-pass membrane protein</topology>
    </subcellularLocation>
</comment>
<keyword evidence="2" id="KW-0812">Transmembrane</keyword>
<keyword evidence="7" id="KW-1185">Reference proteome</keyword>
<dbReference type="GO" id="GO:0030416">
    <property type="term" value="P:methylamine metabolic process"/>
    <property type="evidence" value="ECO:0007669"/>
    <property type="project" value="InterPro"/>
</dbReference>
<organism evidence="6 7">
    <name type="scientific">Streptosporangium canum</name>
    <dbReference type="NCBI Taxonomy" id="324952"/>
    <lineage>
        <taxon>Bacteria</taxon>
        <taxon>Bacillati</taxon>
        <taxon>Actinomycetota</taxon>
        <taxon>Actinomycetes</taxon>
        <taxon>Streptosporangiales</taxon>
        <taxon>Streptosporangiaceae</taxon>
        <taxon>Streptosporangium</taxon>
    </lineage>
</organism>
<evidence type="ECO:0000256" key="3">
    <source>
        <dbReference type="ARBA" id="ARBA00022989"/>
    </source>
</evidence>
<dbReference type="RefSeq" id="WP_093891908.1">
    <property type="nucleotide sequence ID" value="NZ_FOQY01000050.1"/>
</dbReference>
<gene>
    <name evidence="6" type="ORF">SAMN05216275_15034</name>
</gene>
<dbReference type="GO" id="GO:0016020">
    <property type="term" value="C:membrane"/>
    <property type="evidence" value="ECO:0007669"/>
    <property type="project" value="UniProtKB-SubCell"/>
</dbReference>
<protein>
    <recommendedName>
        <fullName evidence="5">Methylamine utilisation protein MauE domain-containing protein</fullName>
    </recommendedName>
</protein>
<name>A0A1I4ELU0_9ACTN</name>
<evidence type="ECO:0000259" key="5">
    <source>
        <dbReference type="Pfam" id="PF07291"/>
    </source>
</evidence>
<dbReference type="GeneID" id="96303400"/>
<keyword evidence="4" id="KW-0472">Membrane</keyword>